<keyword evidence="5" id="KW-1185">Reference proteome</keyword>
<feature type="domain" description="Methyltransferase" evidence="3">
    <location>
        <begin position="54"/>
        <end position="150"/>
    </location>
</feature>
<evidence type="ECO:0000313" key="5">
    <source>
        <dbReference type="Proteomes" id="UP000664218"/>
    </source>
</evidence>
<evidence type="ECO:0000259" key="3">
    <source>
        <dbReference type="Pfam" id="PF13649"/>
    </source>
</evidence>
<dbReference type="Proteomes" id="UP000664218">
    <property type="component" value="Unassembled WGS sequence"/>
</dbReference>
<dbReference type="InterPro" id="IPR041698">
    <property type="entry name" value="Methyltransf_25"/>
</dbReference>
<protein>
    <submittedName>
        <fullName evidence="4">Methyltransferase domain-containing protein</fullName>
    </submittedName>
</protein>
<organism evidence="4 5">
    <name type="scientific">Proteiniclasticum aestuarii</name>
    <dbReference type="NCBI Taxonomy" id="2817862"/>
    <lineage>
        <taxon>Bacteria</taxon>
        <taxon>Bacillati</taxon>
        <taxon>Bacillota</taxon>
        <taxon>Clostridia</taxon>
        <taxon>Eubacteriales</taxon>
        <taxon>Clostridiaceae</taxon>
        <taxon>Proteiniclasticum</taxon>
    </lineage>
</organism>
<dbReference type="EMBL" id="JAFNJU010000010">
    <property type="protein sequence ID" value="MBO1265881.1"/>
    <property type="molecule type" value="Genomic_DNA"/>
</dbReference>
<dbReference type="PANTHER" id="PTHR43861">
    <property type="entry name" value="TRANS-ACONITATE 2-METHYLTRANSFERASE-RELATED"/>
    <property type="match status" value="1"/>
</dbReference>
<keyword evidence="2" id="KW-0808">Transferase</keyword>
<dbReference type="GO" id="GO:0008168">
    <property type="term" value="F:methyltransferase activity"/>
    <property type="evidence" value="ECO:0007669"/>
    <property type="project" value="UniProtKB-KW"/>
</dbReference>
<reference evidence="4" key="1">
    <citation type="submission" date="2021-03" db="EMBL/GenBank/DDBJ databases">
        <title>Proteiniclasticum marinus sp. nov., isolated from tidal flat sediment.</title>
        <authorList>
            <person name="Namirimu T."/>
            <person name="Yang J.-A."/>
            <person name="Yang S.-H."/>
            <person name="Kim Y.-J."/>
            <person name="Kwon K.K."/>
        </authorList>
    </citation>
    <scope>NUCLEOTIDE SEQUENCE</scope>
    <source>
        <strain evidence="4">SCR006</strain>
    </source>
</reference>
<dbReference type="PANTHER" id="PTHR43861:SF1">
    <property type="entry name" value="TRANS-ACONITATE 2-METHYLTRANSFERASE"/>
    <property type="match status" value="1"/>
</dbReference>
<comment type="caution">
    <text evidence="4">The sequence shown here is derived from an EMBL/GenBank/DDBJ whole genome shotgun (WGS) entry which is preliminary data.</text>
</comment>
<dbReference type="GO" id="GO:0032259">
    <property type="term" value="P:methylation"/>
    <property type="evidence" value="ECO:0007669"/>
    <property type="project" value="UniProtKB-KW"/>
</dbReference>
<dbReference type="Gene3D" id="3.40.50.150">
    <property type="entry name" value="Vaccinia Virus protein VP39"/>
    <property type="match status" value="1"/>
</dbReference>
<dbReference type="SUPFAM" id="SSF53335">
    <property type="entry name" value="S-adenosyl-L-methionine-dependent methyltransferases"/>
    <property type="match status" value="1"/>
</dbReference>
<dbReference type="AlphaFoldDB" id="A0A939H9Y7"/>
<dbReference type="RefSeq" id="WP_207600403.1">
    <property type="nucleotide sequence ID" value="NZ_JAFNJU010000010.1"/>
</dbReference>
<evidence type="ECO:0000256" key="2">
    <source>
        <dbReference type="ARBA" id="ARBA00022679"/>
    </source>
</evidence>
<dbReference type="InterPro" id="IPR029063">
    <property type="entry name" value="SAM-dependent_MTases_sf"/>
</dbReference>
<proteinExistence type="predicted"/>
<gene>
    <name evidence="4" type="ORF">J3A84_12645</name>
</gene>
<sequence length="259" mass="29820">MSNWKKTIKESRARWEQNADFWDEKMGEHSNRFHREIVRPSTEKLLAIRSQERILDVACGNGNFSRRLAELGAEVTAFDYSENLIRNARKRCEAYGNRIDFRVMDATDFNALMKLGEGSYDKAVANMALMDIADIKPLLHGIYGLLKPQGVFVFSIMHPCFQTPGMRKVMDSEDQGSGGKKRSGVQVFRYRTPECYEGYAIEGQPVLQYYYHRPLSDILHQSFEAGFVLDAMEEPCFSGEEKEWIEIPPAMILRLRKPC</sequence>
<accession>A0A939H9Y7</accession>
<name>A0A939H9Y7_9CLOT</name>
<dbReference type="Pfam" id="PF13649">
    <property type="entry name" value="Methyltransf_25"/>
    <property type="match status" value="1"/>
</dbReference>
<evidence type="ECO:0000313" key="4">
    <source>
        <dbReference type="EMBL" id="MBO1265881.1"/>
    </source>
</evidence>
<evidence type="ECO:0000256" key="1">
    <source>
        <dbReference type="ARBA" id="ARBA00022603"/>
    </source>
</evidence>
<keyword evidence="1 4" id="KW-0489">Methyltransferase</keyword>
<dbReference type="CDD" id="cd02440">
    <property type="entry name" value="AdoMet_MTases"/>
    <property type="match status" value="1"/>
</dbReference>